<evidence type="ECO:0000256" key="1">
    <source>
        <dbReference type="SAM" id="MobiDB-lite"/>
    </source>
</evidence>
<evidence type="ECO:0000313" key="3">
    <source>
        <dbReference type="EMBL" id="NDU99020.1"/>
    </source>
</evidence>
<name>A0A6L9LF87_9BACT</name>
<evidence type="ECO:0000256" key="2">
    <source>
        <dbReference type="SAM" id="SignalP"/>
    </source>
</evidence>
<evidence type="ECO:0000313" key="4">
    <source>
        <dbReference type="Proteomes" id="UP000474175"/>
    </source>
</evidence>
<dbReference type="AlphaFoldDB" id="A0A6L9LF87"/>
<gene>
    <name evidence="3" type="ORF">GK108_29345</name>
</gene>
<dbReference type="Gene3D" id="3.40.1420.30">
    <property type="match status" value="1"/>
</dbReference>
<feature type="signal peptide" evidence="2">
    <location>
        <begin position="1"/>
        <end position="19"/>
    </location>
</feature>
<proteinExistence type="predicted"/>
<feature type="region of interest" description="Disordered" evidence="1">
    <location>
        <begin position="111"/>
        <end position="162"/>
    </location>
</feature>
<dbReference type="EMBL" id="JAAFZH010000023">
    <property type="protein sequence ID" value="NDU99020.1"/>
    <property type="molecule type" value="Genomic_DNA"/>
</dbReference>
<sequence length="230" mass="24221">MKALIVFSCMAALVISLNACNHNSVDPSSTDGSARSSSTDSLKAGKPRSLTAIDVASLPTAVTTYINTNYAGATIKEAGKDSNGNFLVAISVSNMIKLLVFNADGTFSKEISGKPGHAHGDSAHHPKRDSTDRPKHAPGDSLKHPRPPHGDSLRPNKPGAGPEITVIDVAKLPASITTYITTNYAGATIERAVQDKKSSDYMIMIKTSDSKRVLLLFGSDGTFKKAVTGK</sequence>
<reference evidence="3 4" key="1">
    <citation type="submission" date="2020-02" db="EMBL/GenBank/DDBJ databases">
        <title>Draft genome sequence of two Spirosoma agri KCTC 52727 and Spirosoma terrae KCTC 52035.</title>
        <authorList>
            <person name="Rojas J."/>
            <person name="Ambika Manirajan B."/>
            <person name="Suarez C."/>
            <person name="Ratering S."/>
            <person name="Schnell S."/>
        </authorList>
    </citation>
    <scope>NUCLEOTIDE SEQUENCE [LARGE SCALE GENOMIC DNA]</scope>
    <source>
        <strain evidence="3 4">KCTC 52035</strain>
    </source>
</reference>
<feature type="compositionally biased region" description="Basic and acidic residues" evidence="1">
    <location>
        <begin position="118"/>
        <end position="154"/>
    </location>
</feature>
<feature type="chain" id="PRO_5026938902" description="Beta-lactamase-inhibitor-like PepSY-like domain-containing protein" evidence="2">
    <location>
        <begin position="20"/>
        <end position="230"/>
    </location>
</feature>
<comment type="caution">
    <text evidence="3">The sequence shown here is derived from an EMBL/GenBank/DDBJ whole genome shotgun (WGS) entry which is preliminary data.</text>
</comment>
<dbReference type="SUPFAM" id="SSF160574">
    <property type="entry name" value="BT0923-like"/>
    <property type="match status" value="2"/>
</dbReference>
<feature type="region of interest" description="Disordered" evidence="1">
    <location>
        <begin position="26"/>
        <end position="46"/>
    </location>
</feature>
<evidence type="ECO:0008006" key="5">
    <source>
        <dbReference type="Google" id="ProtNLM"/>
    </source>
</evidence>
<dbReference type="RefSeq" id="WP_163955154.1">
    <property type="nucleotide sequence ID" value="NZ_JAAFZH010000023.1"/>
</dbReference>
<accession>A0A6L9LF87</accession>
<dbReference type="Proteomes" id="UP000474175">
    <property type="component" value="Unassembled WGS sequence"/>
</dbReference>
<protein>
    <recommendedName>
        <fullName evidence="5">Beta-lactamase-inhibitor-like PepSY-like domain-containing protein</fullName>
    </recommendedName>
</protein>
<keyword evidence="4" id="KW-1185">Reference proteome</keyword>
<feature type="compositionally biased region" description="Low complexity" evidence="1">
    <location>
        <begin position="28"/>
        <end position="41"/>
    </location>
</feature>
<organism evidence="3 4">
    <name type="scientific">Spirosoma terrae</name>
    <dbReference type="NCBI Taxonomy" id="1968276"/>
    <lineage>
        <taxon>Bacteria</taxon>
        <taxon>Pseudomonadati</taxon>
        <taxon>Bacteroidota</taxon>
        <taxon>Cytophagia</taxon>
        <taxon>Cytophagales</taxon>
        <taxon>Cytophagaceae</taxon>
        <taxon>Spirosoma</taxon>
    </lineage>
</organism>
<keyword evidence="2" id="KW-0732">Signal</keyword>